<dbReference type="GO" id="GO:0000976">
    <property type="term" value="F:transcription cis-regulatory region binding"/>
    <property type="evidence" value="ECO:0007669"/>
    <property type="project" value="TreeGrafter"/>
</dbReference>
<evidence type="ECO:0000256" key="3">
    <source>
        <dbReference type="ARBA" id="ARBA00023242"/>
    </source>
</evidence>
<evidence type="ECO:0000256" key="2">
    <source>
        <dbReference type="ARBA" id="ARBA00023125"/>
    </source>
</evidence>
<feature type="region of interest" description="Disordered" evidence="5">
    <location>
        <begin position="1"/>
        <end position="40"/>
    </location>
</feature>
<dbReference type="PROSITE" id="PS50090">
    <property type="entry name" value="MYB_LIKE"/>
    <property type="match status" value="2"/>
</dbReference>
<accession>A0AAD5U1K2</accession>
<feature type="domain" description="Myb-like" evidence="6">
    <location>
        <begin position="560"/>
        <end position="625"/>
    </location>
</feature>
<comment type="caution">
    <text evidence="8">The sequence shown here is derived from an EMBL/GenBank/DDBJ whole genome shotgun (WGS) entry which is preliminary data.</text>
</comment>
<name>A0AAD5U1K2_9FUNG</name>
<comment type="subcellular location">
    <subcellularLocation>
        <location evidence="1">Nucleus</location>
    </subcellularLocation>
</comment>
<reference evidence="8" key="1">
    <citation type="submission" date="2020-05" db="EMBL/GenBank/DDBJ databases">
        <title>Phylogenomic resolution of chytrid fungi.</title>
        <authorList>
            <person name="Stajich J.E."/>
            <person name="Amses K."/>
            <person name="Simmons R."/>
            <person name="Seto K."/>
            <person name="Myers J."/>
            <person name="Bonds A."/>
            <person name="Quandt C.A."/>
            <person name="Barry K."/>
            <person name="Liu P."/>
            <person name="Grigoriev I."/>
            <person name="Longcore J.E."/>
            <person name="James T.Y."/>
        </authorList>
    </citation>
    <scope>NUCLEOTIDE SEQUENCE</scope>
    <source>
        <strain evidence="8">JEL0476</strain>
    </source>
</reference>
<keyword evidence="9" id="KW-1185">Reference proteome</keyword>
<dbReference type="AlphaFoldDB" id="A0AAD5U1K2"/>
<keyword evidence="3" id="KW-0539">Nucleus</keyword>
<dbReference type="Pfam" id="PF00249">
    <property type="entry name" value="Myb_DNA-binding"/>
    <property type="match status" value="1"/>
</dbReference>
<dbReference type="Gene3D" id="1.10.10.60">
    <property type="entry name" value="Homeodomain-like"/>
    <property type="match status" value="2"/>
</dbReference>
<evidence type="ECO:0000259" key="7">
    <source>
        <dbReference type="PROSITE" id="PS51294"/>
    </source>
</evidence>
<evidence type="ECO:0000256" key="4">
    <source>
        <dbReference type="SAM" id="Coils"/>
    </source>
</evidence>
<dbReference type="InterPro" id="IPR009057">
    <property type="entry name" value="Homeodomain-like_sf"/>
</dbReference>
<organism evidence="8 9">
    <name type="scientific">Clydaea vesicula</name>
    <dbReference type="NCBI Taxonomy" id="447962"/>
    <lineage>
        <taxon>Eukaryota</taxon>
        <taxon>Fungi</taxon>
        <taxon>Fungi incertae sedis</taxon>
        <taxon>Chytridiomycota</taxon>
        <taxon>Chytridiomycota incertae sedis</taxon>
        <taxon>Chytridiomycetes</taxon>
        <taxon>Lobulomycetales</taxon>
        <taxon>Lobulomycetaceae</taxon>
        <taxon>Clydaea</taxon>
    </lineage>
</organism>
<dbReference type="PANTHER" id="PTHR46380">
    <property type="entry name" value="CYCLIN-D-BINDING MYB-LIKE TRANSCRIPTION FACTOR 1"/>
    <property type="match status" value="1"/>
</dbReference>
<dbReference type="SUPFAM" id="SSF46689">
    <property type="entry name" value="Homeodomain-like"/>
    <property type="match status" value="1"/>
</dbReference>
<dbReference type="GO" id="GO:0005634">
    <property type="term" value="C:nucleus"/>
    <property type="evidence" value="ECO:0007669"/>
    <property type="project" value="UniProtKB-SubCell"/>
</dbReference>
<keyword evidence="4" id="KW-0175">Coiled coil</keyword>
<dbReference type="InterPro" id="IPR051651">
    <property type="entry name" value="DMTF1_DNA-bind_reg"/>
</dbReference>
<dbReference type="EMBL" id="JADGJW010000512">
    <property type="protein sequence ID" value="KAJ3215907.1"/>
    <property type="molecule type" value="Genomic_DNA"/>
</dbReference>
<dbReference type="Proteomes" id="UP001211065">
    <property type="component" value="Unassembled WGS sequence"/>
</dbReference>
<proteinExistence type="predicted"/>
<evidence type="ECO:0000313" key="8">
    <source>
        <dbReference type="EMBL" id="KAJ3215907.1"/>
    </source>
</evidence>
<evidence type="ECO:0000259" key="6">
    <source>
        <dbReference type="PROSITE" id="PS50090"/>
    </source>
</evidence>
<protein>
    <submittedName>
        <fullName evidence="8">RNA polymerase I enhancer binding protein</fullName>
    </submittedName>
</protein>
<feature type="domain" description="HTH myb-type" evidence="7">
    <location>
        <begin position="511"/>
        <end position="560"/>
    </location>
</feature>
<dbReference type="GO" id="GO:0003700">
    <property type="term" value="F:DNA-binding transcription factor activity"/>
    <property type="evidence" value="ECO:0007669"/>
    <property type="project" value="TreeGrafter"/>
</dbReference>
<evidence type="ECO:0000256" key="1">
    <source>
        <dbReference type="ARBA" id="ARBA00004123"/>
    </source>
</evidence>
<dbReference type="SMART" id="SM00717">
    <property type="entry name" value="SANT"/>
    <property type="match status" value="2"/>
</dbReference>
<sequence>MVKRRKDHAQAKLKQQSKNDSDFDSKVNQSPAKSNSNNDDTLVIGSVLETGDNVFSKKLTKSEKLKLIQVKIMEMELNRNKKNLKPKKQLTPQENLQLSKLKKKEAKLIEKINIKNNKLMSKAQDILQNSFNSQDNAEDISLQSFSADFFGEGLKRKTFEGTDKHSYTLKKKRKIKDALQEDEPSLVTGDFHTKETVQNEAVAQAGDKKNSKDINIVEKLKDDFKSLKMENELASSEENTLTTVVNKKIKKKSKTLVNDAAVDMNPKEKKKKKDKTLGKDAVVNINLDELQKKESKKLFDDTVMNINPDKKKKKNKDLVNDVGVNVNPDELKKKKILQKDSGVNSSPLNSLSARNDTGNGIVNKIALDNEKSDLQKSENVSQQQLNNNVRFDINTIYEDKPEFVPNPNSDKLLSNKFLNKNIDLQKEKEGFNKGRFTIVERQLVHDAVNKFLQLHKVGEDKIVDLLHPIRNKVEKHLRGFHKFVHDYSKVNRTRSQVFEYVKDYYNKDVDVKGKWTKEEDIKLEELYLIHSGKWQEISLVLGRGATNCRMRYNTLNRSKNKNLKLSRWNKEENLKFYNHMKEIFSLQHLKSVDEIIDFNINFDEVSKKVESRDGEQCRQKWNLYARGFFIKNCLKINDTDNSLSILDAADFDAEFDSVLDQSKERRWNDHDTLHLLQE</sequence>
<dbReference type="InterPro" id="IPR001005">
    <property type="entry name" value="SANT/Myb"/>
</dbReference>
<dbReference type="PANTHER" id="PTHR46380:SF2">
    <property type="entry name" value="CYCLIN-D-BINDING MYB-LIKE TRANSCRIPTION FACTOR 1"/>
    <property type="match status" value="1"/>
</dbReference>
<gene>
    <name evidence="8" type="primary">REB1</name>
    <name evidence="8" type="ORF">HK099_006152</name>
</gene>
<feature type="coiled-coil region" evidence="4">
    <location>
        <begin position="98"/>
        <end position="129"/>
    </location>
</feature>
<dbReference type="InterPro" id="IPR017930">
    <property type="entry name" value="Myb_dom"/>
</dbReference>
<evidence type="ECO:0000256" key="5">
    <source>
        <dbReference type="SAM" id="MobiDB-lite"/>
    </source>
</evidence>
<dbReference type="PROSITE" id="PS51294">
    <property type="entry name" value="HTH_MYB"/>
    <property type="match status" value="1"/>
</dbReference>
<keyword evidence="2" id="KW-0238">DNA-binding</keyword>
<feature type="compositionally biased region" description="Polar residues" evidence="5">
    <location>
        <begin position="26"/>
        <end position="40"/>
    </location>
</feature>
<feature type="domain" description="Myb-like" evidence="6">
    <location>
        <begin position="512"/>
        <end position="556"/>
    </location>
</feature>
<evidence type="ECO:0000313" key="9">
    <source>
        <dbReference type="Proteomes" id="UP001211065"/>
    </source>
</evidence>